<gene>
    <name evidence="7" type="ORF">DES53_101189</name>
</gene>
<feature type="chain" id="PRO_5017050701" evidence="5">
    <location>
        <begin position="28"/>
        <end position="148"/>
    </location>
</feature>
<dbReference type="PANTHER" id="PTHR35889:SF3">
    <property type="entry name" value="F-BOX DOMAIN-CONTAINING PROTEIN"/>
    <property type="match status" value="1"/>
</dbReference>
<dbReference type="AlphaFoldDB" id="A0A366HT00"/>
<dbReference type="EMBL" id="QNRR01000001">
    <property type="protein sequence ID" value="RBP47392.1"/>
    <property type="molecule type" value="Genomic_DNA"/>
</dbReference>
<dbReference type="InterPro" id="IPR036909">
    <property type="entry name" value="Cyt_c-like_dom_sf"/>
</dbReference>
<dbReference type="InterPro" id="IPR011429">
    <property type="entry name" value="Cyt_c_Planctomycete-type"/>
</dbReference>
<dbReference type="Pfam" id="PF07635">
    <property type="entry name" value="PSCyt1"/>
    <property type="match status" value="1"/>
</dbReference>
<evidence type="ECO:0000256" key="2">
    <source>
        <dbReference type="ARBA" id="ARBA00022723"/>
    </source>
</evidence>
<feature type="signal peptide" evidence="5">
    <location>
        <begin position="1"/>
        <end position="27"/>
    </location>
</feature>
<evidence type="ECO:0000259" key="6">
    <source>
        <dbReference type="PROSITE" id="PS51007"/>
    </source>
</evidence>
<keyword evidence="8" id="KW-1185">Reference proteome</keyword>
<keyword evidence="2 4" id="KW-0479">Metal-binding</keyword>
<dbReference type="Proteomes" id="UP000253426">
    <property type="component" value="Unassembled WGS sequence"/>
</dbReference>
<keyword evidence="5" id="KW-0732">Signal</keyword>
<organism evidence="7 8">
    <name type="scientific">Roseimicrobium gellanilyticum</name>
    <dbReference type="NCBI Taxonomy" id="748857"/>
    <lineage>
        <taxon>Bacteria</taxon>
        <taxon>Pseudomonadati</taxon>
        <taxon>Verrucomicrobiota</taxon>
        <taxon>Verrucomicrobiia</taxon>
        <taxon>Verrucomicrobiales</taxon>
        <taxon>Verrucomicrobiaceae</taxon>
        <taxon>Roseimicrobium</taxon>
    </lineage>
</organism>
<evidence type="ECO:0000256" key="1">
    <source>
        <dbReference type="ARBA" id="ARBA00022617"/>
    </source>
</evidence>
<dbReference type="GO" id="GO:0009055">
    <property type="term" value="F:electron transfer activity"/>
    <property type="evidence" value="ECO:0007669"/>
    <property type="project" value="InterPro"/>
</dbReference>
<dbReference type="GO" id="GO:0046872">
    <property type="term" value="F:metal ion binding"/>
    <property type="evidence" value="ECO:0007669"/>
    <property type="project" value="UniProtKB-KW"/>
</dbReference>
<evidence type="ECO:0000256" key="5">
    <source>
        <dbReference type="SAM" id="SignalP"/>
    </source>
</evidence>
<name>A0A366HT00_9BACT</name>
<evidence type="ECO:0000256" key="3">
    <source>
        <dbReference type="ARBA" id="ARBA00023004"/>
    </source>
</evidence>
<dbReference type="InterPro" id="IPR009056">
    <property type="entry name" value="Cyt_c-like_dom"/>
</dbReference>
<evidence type="ECO:0000313" key="8">
    <source>
        <dbReference type="Proteomes" id="UP000253426"/>
    </source>
</evidence>
<evidence type="ECO:0000313" key="7">
    <source>
        <dbReference type="EMBL" id="RBP47392.1"/>
    </source>
</evidence>
<evidence type="ECO:0000256" key="4">
    <source>
        <dbReference type="PROSITE-ProRule" id="PRU00433"/>
    </source>
</evidence>
<dbReference type="GO" id="GO:0020037">
    <property type="term" value="F:heme binding"/>
    <property type="evidence" value="ECO:0007669"/>
    <property type="project" value="InterPro"/>
</dbReference>
<comment type="caution">
    <text evidence="7">The sequence shown here is derived from an EMBL/GenBank/DDBJ whole genome shotgun (WGS) entry which is preliminary data.</text>
</comment>
<sequence>MKKPFMLTMAAASLGGFALFSPTSASADDKVDFAKQILPIFEAKCMKCHETEHTDDTGRIKKPKSGLVMDTAEGLKKGGKEHKEKTLVAGKAADSALYTMTTLPITDEMVMPPEGKADPLTDAEKELLKKWIDQGADFGTWTKWEKKK</sequence>
<proteinExistence type="predicted"/>
<dbReference type="RefSeq" id="WP_113956332.1">
    <property type="nucleotide sequence ID" value="NZ_QNRR01000001.1"/>
</dbReference>
<keyword evidence="1 4" id="KW-0349">Heme</keyword>
<protein>
    <submittedName>
        <fullName evidence="7">Cytochrome c</fullName>
    </submittedName>
</protein>
<dbReference type="SUPFAM" id="SSF46626">
    <property type="entry name" value="Cytochrome c"/>
    <property type="match status" value="1"/>
</dbReference>
<feature type="domain" description="Cytochrome c" evidence="6">
    <location>
        <begin position="11"/>
        <end position="136"/>
    </location>
</feature>
<reference evidence="7 8" key="1">
    <citation type="submission" date="2018-06" db="EMBL/GenBank/DDBJ databases">
        <title>Genomic Encyclopedia of Type Strains, Phase IV (KMG-IV): sequencing the most valuable type-strain genomes for metagenomic binning, comparative biology and taxonomic classification.</title>
        <authorList>
            <person name="Goeker M."/>
        </authorList>
    </citation>
    <scope>NUCLEOTIDE SEQUENCE [LARGE SCALE GENOMIC DNA]</scope>
    <source>
        <strain evidence="7 8">DSM 25532</strain>
    </source>
</reference>
<accession>A0A366HT00</accession>
<keyword evidence="3 4" id="KW-0408">Iron</keyword>
<dbReference type="PANTHER" id="PTHR35889">
    <property type="entry name" value="CYCLOINULO-OLIGOSACCHARIDE FRUCTANOTRANSFERASE-RELATED"/>
    <property type="match status" value="1"/>
</dbReference>
<dbReference type="PROSITE" id="PS51007">
    <property type="entry name" value="CYTC"/>
    <property type="match status" value="1"/>
</dbReference>
<dbReference type="OrthoDB" id="9809746at2"/>